<accession>A0A917UIM0</accession>
<proteinExistence type="predicted"/>
<dbReference type="AlphaFoldDB" id="A0A917UIM0"/>
<gene>
    <name evidence="1" type="ORF">GCM10007977_110160</name>
</gene>
<organism evidence="1 2">
    <name type="scientific">Dactylosporangium sucinum</name>
    <dbReference type="NCBI Taxonomy" id="1424081"/>
    <lineage>
        <taxon>Bacteria</taxon>
        <taxon>Bacillati</taxon>
        <taxon>Actinomycetota</taxon>
        <taxon>Actinomycetes</taxon>
        <taxon>Micromonosporales</taxon>
        <taxon>Micromonosporaceae</taxon>
        <taxon>Dactylosporangium</taxon>
    </lineage>
</organism>
<evidence type="ECO:0000313" key="2">
    <source>
        <dbReference type="Proteomes" id="UP000642070"/>
    </source>
</evidence>
<name>A0A917UIM0_9ACTN</name>
<comment type="caution">
    <text evidence="1">The sequence shown here is derived from an EMBL/GenBank/DDBJ whole genome shotgun (WGS) entry which is preliminary data.</text>
</comment>
<protein>
    <submittedName>
        <fullName evidence="1">Uncharacterized protein</fullName>
    </submittedName>
</protein>
<dbReference type="Proteomes" id="UP000642070">
    <property type="component" value="Unassembled WGS sequence"/>
</dbReference>
<reference evidence="1" key="2">
    <citation type="submission" date="2020-09" db="EMBL/GenBank/DDBJ databases">
        <authorList>
            <person name="Sun Q."/>
            <person name="Ohkuma M."/>
        </authorList>
    </citation>
    <scope>NUCLEOTIDE SEQUENCE</scope>
    <source>
        <strain evidence="1">JCM 19831</strain>
    </source>
</reference>
<reference evidence="1" key="1">
    <citation type="journal article" date="2014" name="Int. J. Syst. Evol. Microbiol.">
        <title>Complete genome sequence of Corynebacterium casei LMG S-19264T (=DSM 44701T), isolated from a smear-ripened cheese.</title>
        <authorList>
            <consortium name="US DOE Joint Genome Institute (JGI-PGF)"/>
            <person name="Walter F."/>
            <person name="Albersmeier A."/>
            <person name="Kalinowski J."/>
            <person name="Ruckert C."/>
        </authorList>
    </citation>
    <scope>NUCLEOTIDE SEQUENCE</scope>
    <source>
        <strain evidence="1">JCM 19831</strain>
    </source>
</reference>
<sequence>MTTIPFEPVLPLGTVVRVAPTGQRSPWPAEQLFVVIGDRNNGITYRLAVLGGDPQHRYQTGVARALLTVVPVTSINA</sequence>
<keyword evidence="2" id="KW-1185">Reference proteome</keyword>
<evidence type="ECO:0000313" key="1">
    <source>
        <dbReference type="EMBL" id="GGM90058.1"/>
    </source>
</evidence>
<dbReference type="EMBL" id="BMPI01000136">
    <property type="protein sequence ID" value="GGM90058.1"/>
    <property type="molecule type" value="Genomic_DNA"/>
</dbReference>